<feature type="transmembrane region" description="Helical" evidence="8">
    <location>
        <begin position="20"/>
        <end position="39"/>
    </location>
</feature>
<sequence length="273" mass="30978">MLITMSETELTLDPATRLWVLLPIFLITFLFNICVHYITTIFSSPHDKNVTPQEIKDSQALVRAKQLIRNGGLIPKEAFLSRKSYFNDPEDGYFKQTRPTLNMLQDPSAMLNMQMGKMAHIIPMMLIGGWMSYVFSGFLLTKVPFPLTARFKPMLQTGVDIENLDASWVSSMSLYILCAFGLRSIYPIILGETSAALDQTKLFADQAETMAAGLKQQDMNKIFKAEWEGLEVACYEDGLEKVLDQFLKQECLNETVEEYPRPETKGKHKAKLA</sequence>
<dbReference type="PIRSF" id="PIRSF010045">
    <property type="entry name" value="DUF850_TM_euk"/>
    <property type="match status" value="1"/>
</dbReference>
<evidence type="ECO:0000256" key="1">
    <source>
        <dbReference type="ARBA" id="ARBA00004141"/>
    </source>
</evidence>
<dbReference type="InterPro" id="IPR002809">
    <property type="entry name" value="EMC3/TMCO1"/>
</dbReference>
<comment type="caution">
    <text evidence="9">The sequence shown here is derived from an EMBL/GenBank/DDBJ whole genome shotgun (WGS) entry which is preliminary data.</text>
</comment>
<evidence type="ECO:0000256" key="4">
    <source>
        <dbReference type="ARBA" id="ARBA00022692"/>
    </source>
</evidence>
<accession>A0AAV7JSP0</accession>
<protein>
    <recommendedName>
        <fullName evidence="3 7">ER membrane protein complex subunit 3</fullName>
    </recommendedName>
</protein>
<organism evidence="9 10">
    <name type="scientific">Oopsacas minuta</name>
    <dbReference type="NCBI Taxonomy" id="111878"/>
    <lineage>
        <taxon>Eukaryota</taxon>
        <taxon>Metazoa</taxon>
        <taxon>Porifera</taxon>
        <taxon>Hexactinellida</taxon>
        <taxon>Hexasterophora</taxon>
        <taxon>Lyssacinosida</taxon>
        <taxon>Leucopsacidae</taxon>
        <taxon>Oopsacas</taxon>
    </lineage>
</organism>
<comment type="similarity">
    <text evidence="2 7">Belongs to the EMC3 family.</text>
</comment>
<evidence type="ECO:0000256" key="8">
    <source>
        <dbReference type="SAM" id="Phobius"/>
    </source>
</evidence>
<dbReference type="PANTHER" id="PTHR13116">
    <property type="entry name" value="ER MEMBRANE PROTEIN COMPLEX SUBUNIT 3"/>
    <property type="match status" value="1"/>
</dbReference>
<gene>
    <name evidence="9" type="ORF">LOD99_5152</name>
</gene>
<evidence type="ECO:0000256" key="6">
    <source>
        <dbReference type="ARBA" id="ARBA00023136"/>
    </source>
</evidence>
<keyword evidence="5 8" id="KW-1133">Transmembrane helix</keyword>
<dbReference type="Proteomes" id="UP001165289">
    <property type="component" value="Unassembled WGS sequence"/>
</dbReference>
<dbReference type="AlphaFoldDB" id="A0AAV7JSP0"/>
<evidence type="ECO:0000256" key="7">
    <source>
        <dbReference type="PIRNR" id="PIRNR010045"/>
    </source>
</evidence>
<dbReference type="InterPro" id="IPR008568">
    <property type="entry name" value="EMC3"/>
</dbReference>
<evidence type="ECO:0000256" key="3">
    <source>
        <dbReference type="ARBA" id="ARBA00020822"/>
    </source>
</evidence>
<dbReference type="EMBL" id="JAKMXF010000303">
    <property type="protein sequence ID" value="KAI6651544.1"/>
    <property type="molecule type" value="Genomic_DNA"/>
</dbReference>
<proteinExistence type="inferred from homology"/>
<evidence type="ECO:0000313" key="9">
    <source>
        <dbReference type="EMBL" id="KAI6651544.1"/>
    </source>
</evidence>
<dbReference type="SMART" id="SM01415">
    <property type="entry name" value="DUF106"/>
    <property type="match status" value="1"/>
</dbReference>
<feature type="transmembrane region" description="Helical" evidence="8">
    <location>
        <begin position="118"/>
        <end position="140"/>
    </location>
</feature>
<evidence type="ECO:0000256" key="2">
    <source>
        <dbReference type="ARBA" id="ARBA00005376"/>
    </source>
</evidence>
<name>A0AAV7JSP0_9METZ</name>
<dbReference type="GO" id="GO:0072546">
    <property type="term" value="C:EMC complex"/>
    <property type="evidence" value="ECO:0007669"/>
    <property type="project" value="TreeGrafter"/>
</dbReference>
<keyword evidence="10" id="KW-1185">Reference proteome</keyword>
<evidence type="ECO:0000313" key="10">
    <source>
        <dbReference type="Proteomes" id="UP001165289"/>
    </source>
</evidence>
<keyword evidence="6 8" id="KW-0472">Membrane</keyword>
<dbReference type="PANTHER" id="PTHR13116:SF5">
    <property type="entry name" value="ER MEMBRANE PROTEIN COMPLEX SUBUNIT 3"/>
    <property type="match status" value="1"/>
</dbReference>
<evidence type="ECO:0000256" key="5">
    <source>
        <dbReference type="ARBA" id="ARBA00022989"/>
    </source>
</evidence>
<keyword evidence="4 8" id="KW-0812">Transmembrane</keyword>
<dbReference type="GO" id="GO:0034975">
    <property type="term" value="P:protein folding in endoplasmic reticulum"/>
    <property type="evidence" value="ECO:0007669"/>
    <property type="project" value="TreeGrafter"/>
</dbReference>
<comment type="subcellular location">
    <subcellularLocation>
        <location evidence="1">Membrane</location>
        <topology evidence="1">Multi-pass membrane protein</topology>
    </subcellularLocation>
</comment>
<reference evidence="9 10" key="1">
    <citation type="journal article" date="2023" name="BMC Biol.">
        <title>The compact genome of the sponge Oopsacas minuta (Hexactinellida) is lacking key metazoan core genes.</title>
        <authorList>
            <person name="Santini S."/>
            <person name="Schenkelaars Q."/>
            <person name="Jourda C."/>
            <person name="Duchesne M."/>
            <person name="Belahbib H."/>
            <person name="Rocher C."/>
            <person name="Selva M."/>
            <person name="Riesgo A."/>
            <person name="Vervoort M."/>
            <person name="Leys S.P."/>
            <person name="Kodjabachian L."/>
            <person name="Le Bivic A."/>
            <person name="Borchiellini C."/>
            <person name="Claverie J.M."/>
            <person name="Renard E."/>
        </authorList>
    </citation>
    <scope>NUCLEOTIDE SEQUENCE [LARGE SCALE GENOMIC DNA]</scope>
    <source>
        <strain evidence="9">SPO-2</strain>
    </source>
</reference>
<dbReference type="Pfam" id="PF01956">
    <property type="entry name" value="EMC3_TMCO1"/>
    <property type="match status" value="1"/>
</dbReference>